<proteinExistence type="predicted"/>
<evidence type="ECO:0000256" key="1">
    <source>
        <dbReference type="SAM" id="MobiDB-lite"/>
    </source>
</evidence>
<reference evidence="2 3" key="1">
    <citation type="journal article" date="2019" name="Plant Biotechnol. J.">
        <title>The red bayberry genome and genetic basis of sex determination.</title>
        <authorList>
            <person name="Jia H.M."/>
            <person name="Jia H.J."/>
            <person name="Cai Q.L."/>
            <person name="Wang Y."/>
            <person name="Zhao H.B."/>
            <person name="Yang W.F."/>
            <person name="Wang G.Y."/>
            <person name="Li Y.H."/>
            <person name="Zhan D.L."/>
            <person name="Shen Y.T."/>
            <person name="Niu Q.F."/>
            <person name="Chang L."/>
            <person name="Qiu J."/>
            <person name="Zhao L."/>
            <person name="Xie H.B."/>
            <person name="Fu W.Y."/>
            <person name="Jin J."/>
            <person name="Li X.W."/>
            <person name="Jiao Y."/>
            <person name="Zhou C.C."/>
            <person name="Tu T."/>
            <person name="Chai C.Y."/>
            <person name="Gao J.L."/>
            <person name="Fan L.J."/>
            <person name="van de Weg E."/>
            <person name="Wang J.Y."/>
            <person name="Gao Z.S."/>
        </authorList>
    </citation>
    <scope>NUCLEOTIDE SEQUENCE [LARGE SCALE GENOMIC DNA]</scope>
    <source>
        <tissue evidence="2">Leaves</tissue>
    </source>
</reference>
<evidence type="ECO:0000313" key="2">
    <source>
        <dbReference type="EMBL" id="KAB1205571.1"/>
    </source>
</evidence>
<feature type="compositionally biased region" description="Polar residues" evidence="1">
    <location>
        <begin position="57"/>
        <end position="69"/>
    </location>
</feature>
<comment type="caution">
    <text evidence="2">The sequence shown here is derived from an EMBL/GenBank/DDBJ whole genome shotgun (WGS) entry which is preliminary data.</text>
</comment>
<dbReference type="AlphaFoldDB" id="A0A6A1UZ05"/>
<keyword evidence="3" id="KW-1185">Reference proteome</keyword>
<gene>
    <name evidence="2" type="ORF">CJ030_MR7G027509</name>
</gene>
<evidence type="ECO:0000313" key="3">
    <source>
        <dbReference type="Proteomes" id="UP000516437"/>
    </source>
</evidence>
<dbReference type="EMBL" id="RXIC02000025">
    <property type="protein sequence ID" value="KAB1205571.1"/>
    <property type="molecule type" value="Genomic_DNA"/>
</dbReference>
<accession>A0A6A1UZ05</accession>
<dbReference type="Proteomes" id="UP000516437">
    <property type="component" value="Chromosome 7"/>
</dbReference>
<dbReference type="OrthoDB" id="1921870at2759"/>
<sequence>MRHRAITCKNQILINNFFHVFYGEMKRGREFPSITSGQLHSLSSIPSPKPSAPSPRVNESMSQGTPTCPSSCALTLASKRGRGRTRGVSLEKSLGSLSSLGNYQCISRRESVEECLPLLPPIDEDWNDHFDLDYDVRTMVKTMMTARRTHCNQMHAYFKKFPSKKAALLKPHPDTTEEQWKSYAICSPAKHLWYERMDAFQRQFDLEGKTYIEIEVYSEILGKKSGYVRGLGRAVKPRLHQL</sequence>
<organism evidence="2 3">
    <name type="scientific">Morella rubra</name>
    <name type="common">Chinese bayberry</name>
    <dbReference type="NCBI Taxonomy" id="262757"/>
    <lineage>
        <taxon>Eukaryota</taxon>
        <taxon>Viridiplantae</taxon>
        <taxon>Streptophyta</taxon>
        <taxon>Embryophyta</taxon>
        <taxon>Tracheophyta</taxon>
        <taxon>Spermatophyta</taxon>
        <taxon>Magnoliopsida</taxon>
        <taxon>eudicotyledons</taxon>
        <taxon>Gunneridae</taxon>
        <taxon>Pentapetalae</taxon>
        <taxon>rosids</taxon>
        <taxon>fabids</taxon>
        <taxon>Fagales</taxon>
        <taxon>Myricaceae</taxon>
        <taxon>Morella</taxon>
    </lineage>
</organism>
<feature type="region of interest" description="Disordered" evidence="1">
    <location>
        <begin position="37"/>
        <end position="69"/>
    </location>
</feature>
<name>A0A6A1UZ05_9ROSI</name>
<protein>
    <submittedName>
        <fullName evidence="2">Uncharacterized protein</fullName>
    </submittedName>
</protein>